<dbReference type="AlphaFoldDB" id="A0A164XVL7"/>
<protein>
    <recommendedName>
        <fullName evidence="3">F-box domain-containing protein</fullName>
    </recommendedName>
</protein>
<name>A0A164XVL7_9AGAM</name>
<accession>A0A164XVL7</accession>
<sequence length="544" mass="62321">MVDRVGPRLELPSAEYLAGICTTFETRLADGFHANMLDPTVSYEKMGEVRQSLQIMEQRLMQSILVLKRRQNMCTPIGKLPDGIIEEILQYCSLEMRSEWQNKNTLRSPSAFFLSSRWRRIAVCLPALWSFIRLPVSLNILRLFRDRSAYSRLDVLFDATTRNWRLIGSDVTDEGAAFSEYGDIVTQLIPRISQLHMKYNQWDEGWGWDFDMRDFVLEQFDKTQFSSLGSLRITNIDGGEQNPHYVFDAPSLKKLSFRATPMHLPHFVSHCIVDLSWSLEEMRPKDVLDVLVHFHSLERCVVINKDPYMGSNTPLLPEISFPNLHTLTLSLFSPGDMKYLVDHLDTPRLMCGTFGILDEFVTDDSWQSSVTSLLGPYFSECDELRISDKRLGGYGFALTSKAGRRIEVSYEGWTFAMIPAVSLAMLAQSPCNLTSLVLSVRSFPPTPDFVQALTSWSSLIHIRVHTQETEFEKLLTALEHGPNITCPRLNSIEYRSTALSRARVEKFRESRKYRGMGIHEPSLADNFVEGVIFRHLLDEAFEDE</sequence>
<evidence type="ECO:0000313" key="1">
    <source>
        <dbReference type="EMBL" id="KZS96334.1"/>
    </source>
</evidence>
<evidence type="ECO:0000313" key="2">
    <source>
        <dbReference type="Proteomes" id="UP000076722"/>
    </source>
</evidence>
<proteinExistence type="predicted"/>
<dbReference type="EMBL" id="KV419399">
    <property type="protein sequence ID" value="KZS96334.1"/>
    <property type="molecule type" value="Genomic_DNA"/>
</dbReference>
<gene>
    <name evidence="1" type="ORF">SISNIDRAFT_482912</name>
</gene>
<organism evidence="1 2">
    <name type="scientific">Sistotremastrum niveocremeum HHB9708</name>
    <dbReference type="NCBI Taxonomy" id="1314777"/>
    <lineage>
        <taxon>Eukaryota</taxon>
        <taxon>Fungi</taxon>
        <taxon>Dikarya</taxon>
        <taxon>Basidiomycota</taxon>
        <taxon>Agaricomycotina</taxon>
        <taxon>Agaricomycetes</taxon>
        <taxon>Sistotremastrales</taxon>
        <taxon>Sistotremastraceae</taxon>
        <taxon>Sertulicium</taxon>
        <taxon>Sertulicium niveocremeum</taxon>
    </lineage>
</organism>
<reference evidence="1 2" key="1">
    <citation type="journal article" date="2016" name="Mol. Biol. Evol.">
        <title>Comparative Genomics of Early-Diverging Mushroom-Forming Fungi Provides Insights into the Origins of Lignocellulose Decay Capabilities.</title>
        <authorList>
            <person name="Nagy L.G."/>
            <person name="Riley R."/>
            <person name="Tritt A."/>
            <person name="Adam C."/>
            <person name="Daum C."/>
            <person name="Floudas D."/>
            <person name="Sun H."/>
            <person name="Yadav J.S."/>
            <person name="Pangilinan J."/>
            <person name="Larsson K.H."/>
            <person name="Matsuura K."/>
            <person name="Barry K."/>
            <person name="Labutti K."/>
            <person name="Kuo R."/>
            <person name="Ohm R.A."/>
            <person name="Bhattacharya S.S."/>
            <person name="Shirouzu T."/>
            <person name="Yoshinaga Y."/>
            <person name="Martin F.M."/>
            <person name="Grigoriev I.V."/>
            <person name="Hibbett D.S."/>
        </authorList>
    </citation>
    <scope>NUCLEOTIDE SEQUENCE [LARGE SCALE GENOMIC DNA]</scope>
    <source>
        <strain evidence="1 2">HHB9708</strain>
    </source>
</reference>
<dbReference type="Proteomes" id="UP000076722">
    <property type="component" value="Unassembled WGS sequence"/>
</dbReference>
<keyword evidence="2" id="KW-1185">Reference proteome</keyword>
<evidence type="ECO:0008006" key="3">
    <source>
        <dbReference type="Google" id="ProtNLM"/>
    </source>
</evidence>